<evidence type="ECO:0000313" key="2">
    <source>
        <dbReference type="Proteomes" id="UP000006727"/>
    </source>
</evidence>
<dbReference type="Gramene" id="Pp3c15_21090V3.3">
    <property type="protein sequence ID" value="PAC:32927468.CDS.1"/>
    <property type="gene ID" value="Pp3c15_21090"/>
</dbReference>
<dbReference type="EMBL" id="ABEU02000015">
    <property type="status" value="NOT_ANNOTATED_CDS"/>
    <property type="molecule type" value="Genomic_DNA"/>
</dbReference>
<accession>A0A7I3Z6A0</accession>
<protein>
    <submittedName>
        <fullName evidence="1">Uncharacterized protein</fullName>
    </submittedName>
</protein>
<dbReference type="InParanoid" id="A0A7I3Z6A0"/>
<proteinExistence type="predicted"/>
<dbReference type="Proteomes" id="UP000006727">
    <property type="component" value="Chromosome 15"/>
</dbReference>
<dbReference type="EnsemblPlants" id="Pp3c15_21090V3.3">
    <property type="protein sequence ID" value="PAC:32927468.CDS.1"/>
    <property type="gene ID" value="Pp3c15_21090"/>
</dbReference>
<sequence>MQNLGSTVVRVTPTLSFGGDLREAVCVRDMLQMPRFSRWGGYHKLHTHQYCSMLSGVWLYKTLVDNSLFHLVFSFVTSRILQKHS</sequence>
<keyword evidence="2" id="KW-1185">Reference proteome</keyword>
<name>A0A7I3Z6A0_PHYPA</name>
<evidence type="ECO:0000313" key="1">
    <source>
        <dbReference type="EnsemblPlants" id="PAC:32927468.CDS.1"/>
    </source>
</evidence>
<reference evidence="1 2" key="1">
    <citation type="journal article" date="2008" name="Science">
        <title>The Physcomitrella genome reveals evolutionary insights into the conquest of land by plants.</title>
        <authorList>
            <person name="Rensing S."/>
            <person name="Lang D."/>
            <person name="Zimmer A."/>
            <person name="Terry A."/>
            <person name="Salamov A."/>
            <person name="Shapiro H."/>
            <person name="Nishiyama T."/>
            <person name="Perroud P.-F."/>
            <person name="Lindquist E."/>
            <person name="Kamisugi Y."/>
            <person name="Tanahashi T."/>
            <person name="Sakakibara K."/>
            <person name="Fujita T."/>
            <person name="Oishi K."/>
            <person name="Shin-I T."/>
            <person name="Kuroki Y."/>
            <person name="Toyoda A."/>
            <person name="Suzuki Y."/>
            <person name="Hashimoto A."/>
            <person name="Yamaguchi K."/>
            <person name="Sugano A."/>
            <person name="Kohara Y."/>
            <person name="Fujiyama A."/>
            <person name="Anterola A."/>
            <person name="Aoki S."/>
            <person name="Ashton N."/>
            <person name="Barbazuk W.B."/>
            <person name="Barker E."/>
            <person name="Bennetzen J."/>
            <person name="Bezanilla M."/>
            <person name="Blankenship R."/>
            <person name="Cho S.H."/>
            <person name="Dutcher S."/>
            <person name="Estelle M."/>
            <person name="Fawcett J.A."/>
            <person name="Gundlach H."/>
            <person name="Hanada K."/>
            <person name="Heyl A."/>
            <person name="Hicks K.A."/>
            <person name="Hugh J."/>
            <person name="Lohr M."/>
            <person name="Mayer K."/>
            <person name="Melkozernov A."/>
            <person name="Murata T."/>
            <person name="Nelson D."/>
            <person name="Pils B."/>
            <person name="Prigge M."/>
            <person name="Reiss B."/>
            <person name="Renner T."/>
            <person name="Rombauts S."/>
            <person name="Rushton P."/>
            <person name="Sanderfoot A."/>
            <person name="Schween G."/>
            <person name="Shiu S.-H."/>
            <person name="Stueber K."/>
            <person name="Theodoulou F.L."/>
            <person name="Tu H."/>
            <person name="Van de Peer Y."/>
            <person name="Verrier P.J."/>
            <person name="Waters E."/>
            <person name="Wood A."/>
            <person name="Yang L."/>
            <person name="Cove D."/>
            <person name="Cuming A."/>
            <person name="Hasebe M."/>
            <person name="Lucas S."/>
            <person name="Mishler D.B."/>
            <person name="Reski R."/>
            <person name="Grigoriev I."/>
            <person name="Quatrano R.S."/>
            <person name="Boore J.L."/>
        </authorList>
    </citation>
    <scope>NUCLEOTIDE SEQUENCE [LARGE SCALE GENOMIC DNA]</scope>
    <source>
        <strain evidence="1 2">cv. Gransden 2004</strain>
    </source>
</reference>
<dbReference type="AlphaFoldDB" id="A0A7I3Z6A0"/>
<reference evidence="1" key="3">
    <citation type="submission" date="2020-12" db="UniProtKB">
        <authorList>
            <consortium name="EnsemblPlants"/>
        </authorList>
    </citation>
    <scope>IDENTIFICATION</scope>
</reference>
<organism evidence="1 2">
    <name type="scientific">Physcomitrium patens</name>
    <name type="common">Spreading-leaved earth moss</name>
    <name type="synonym">Physcomitrella patens</name>
    <dbReference type="NCBI Taxonomy" id="3218"/>
    <lineage>
        <taxon>Eukaryota</taxon>
        <taxon>Viridiplantae</taxon>
        <taxon>Streptophyta</taxon>
        <taxon>Embryophyta</taxon>
        <taxon>Bryophyta</taxon>
        <taxon>Bryophytina</taxon>
        <taxon>Bryopsida</taxon>
        <taxon>Funariidae</taxon>
        <taxon>Funariales</taxon>
        <taxon>Funariaceae</taxon>
        <taxon>Physcomitrium</taxon>
    </lineage>
</organism>
<reference evidence="1 2" key="2">
    <citation type="journal article" date="2018" name="Plant J.">
        <title>The Physcomitrella patens chromosome-scale assembly reveals moss genome structure and evolution.</title>
        <authorList>
            <person name="Lang D."/>
            <person name="Ullrich K.K."/>
            <person name="Murat F."/>
            <person name="Fuchs J."/>
            <person name="Jenkins J."/>
            <person name="Haas F.B."/>
            <person name="Piednoel M."/>
            <person name="Gundlach H."/>
            <person name="Van Bel M."/>
            <person name="Meyberg R."/>
            <person name="Vives C."/>
            <person name="Morata J."/>
            <person name="Symeonidi A."/>
            <person name="Hiss M."/>
            <person name="Muchero W."/>
            <person name="Kamisugi Y."/>
            <person name="Saleh O."/>
            <person name="Blanc G."/>
            <person name="Decker E.L."/>
            <person name="van Gessel N."/>
            <person name="Grimwood J."/>
            <person name="Hayes R.D."/>
            <person name="Graham S.W."/>
            <person name="Gunter L.E."/>
            <person name="McDaniel S.F."/>
            <person name="Hoernstein S.N.W."/>
            <person name="Larsson A."/>
            <person name="Li F.W."/>
            <person name="Perroud P.F."/>
            <person name="Phillips J."/>
            <person name="Ranjan P."/>
            <person name="Rokshar D.S."/>
            <person name="Rothfels C.J."/>
            <person name="Schneider L."/>
            <person name="Shu S."/>
            <person name="Stevenson D.W."/>
            <person name="Thummler F."/>
            <person name="Tillich M."/>
            <person name="Villarreal Aguilar J.C."/>
            <person name="Widiez T."/>
            <person name="Wong G.K."/>
            <person name="Wymore A."/>
            <person name="Zhang Y."/>
            <person name="Zimmer A.D."/>
            <person name="Quatrano R.S."/>
            <person name="Mayer K.F.X."/>
            <person name="Goodstein D."/>
            <person name="Casacuberta J.M."/>
            <person name="Vandepoele K."/>
            <person name="Reski R."/>
            <person name="Cuming A.C."/>
            <person name="Tuskan G.A."/>
            <person name="Maumus F."/>
            <person name="Salse J."/>
            <person name="Schmutz J."/>
            <person name="Rensing S.A."/>
        </authorList>
    </citation>
    <scope>NUCLEOTIDE SEQUENCE [LARGE SCALE GENOMIC DNA]</scope>
    <source>
        <strain evidence="1 2">cv. Gransden 2004</strain>
    </source>
</reference>